<reference evidence="2" key="2">
    <citation type="submission" date="2023-05" db="EMBL/GenBank/DDBJ databases">
        <authorList>
            <consortium name="Lawrence Berkeley National Laboratory"/>
            <person name="Steindorff A."/>
            <person name="Hensen N."/>
            <person name="Bonometti L."/>
            <person name="Westerberg I."/>
            <person name="Brannstrom I.O."/>
            <person name="Guillou S."/>
            <person name="Cros-Aarteil S."/>
            <person name="Calhoun S."/>
            <person name="Haridas S."/>
            <person name="Kuo A."/>
            <person name="Mondo S."/>
            <person name="Pangilinan J."/>
            <person name="Riley R."/>
            <person name="Labutti K."/>
            <person name="Andreopoulos B."/>
            <person name="Lipzen A."/>
            <person name="Chen C."/>
            <person name="Yanf M."/>
            <person name="Daum C."/>
            <person name="Ng V."/>
            <person name="Clum A."/>
            <person name="Ohm R."/>
            <person name="Martin F."/>
            <person name="Silar P."/>
            <person name="Natvig D."/>
            <person name="Lalanne C."/>
            <person name="Gautier V."/>
            <person name="Ament-Velasquez S.L."/>
            <person name="Kruys A."/>
            <person name="Hutchinson M.I."/>
            <person name="Powell A.J."/>
            <person name="Barry K."/>
            <person name="Miller A.N."/>
            <person name="Grigoriev I.V."/>
            <person name="Debuchy R."/>
            <person name="Gladieux P."/>
            <person name="Thoren M.H."/>
            <person name="Johannesson H."/>
        </authorList>
    </citation>
    <scope>NUCLEOTIDE SEQUENCE</scope>
    <source>
        <strain evidence="2">CBS 731.68</strain>
    </source>
</reference>
<evidence type="ECO:0000313" key="3">
    <source>
        <dbReference type="Proteomes" id="UP001302602"/>
    </source>
</evidence>
<organism evidence="2 3">
    <name type="scientific">Parathielavia appendiculata</name>
    <dbReference type="NCBI Taxonomy" id="2587402"/>
    <lineage>
        <taxon>Eukaryota</taxon>
        <taxon>Fungi</taxon>
        <taxon>Dikarya</taxon>
        <taxon>Ascomycota</taxon>
        <taxon>Pezizomycotina</taxon>
        <taxon>Sordariomycetes</taxon>
        <taxon>Sordariomycetidae</taxon>
        <taxon>Sordariales</taxon>
        <taxon>Chaetomiaceae</taxon>
        <taxon>Parathielavia</taxon>
    </lineage>
</organism>
<evidence type="ECO:0000259" key="1">
    <source>
        <dbReference type="Pfam" id="PF17107"/>
    </source>
</evidence>
<dbReference type="InterPro" id="IPR031352">
    <property type="entry name" value="SesA"/>
</dbReference>
<dbReference type="EMBL" id="MU853224">
    <property type="protein sequence ID" value="KAK4126970.1"/>
    <property type="molecule type" value="Genomic_DNA"/>
</dbReference>
<protein>
    <recommendedName>
        <fullName evidence="1">NACHT-NTPase and P-loop NTPases N-terminal domain-containing protein</fullName>
    </recommendedName>
</protein>
<accession>A0AAN6U6L9</accession>
<evidence type="ECO:0000313" key="2">
    <source>
        <dbReference type="EMBL" id="KAK4126970.1"/>
    </source>
</evidence>
<proteinExistence type="predicted"/>
<sequence>MKSGTCDICQVTGTPNPSLFMHQRKTSHVGTRGPQRNFATIAIINGTLQLFQSDRPYARAVWRSWSAPPTYILVTLEAAKTQIRQSELDADACAAVKLVVDGCRVKGERLEAILKEVAGQPYASCISTTMWRPGKEKDAADLGKGILENVLLLAANDVAQPASGGKDGTEEIMGAIQALSEMPQPPSDSGDQLNNIGDVMMNINKGTGPLYNARCMTFGSPLE</sequence>
<keyword evidence="3" id="KW-1185">Reference proteome</keyword>
<dbReference type="AlphaFoldDB" id="A0AAN6U6L9"/>
<reference evidence="2" key="1">
    <citation type="journal article" date="2023" name="Mol. Phylogenet. Evol.">
        <title>Genome-scale phylogeny and comparative genomics of the fungal order Sordariales.</title>
        <authorList>
            <person name="Hensen N."/>
            <person name="Bonometti L."/>
            <person name="Westerberg I."/>
            <person name="Brannstrom I.O."/>
            <person name="Guillou S."/>
            <person name="Cros-Aarteil S."/>
            <person name="Calhoun S."/>
            <person name="Haridas S."/>
            <person name="Kuo A."/>
            <person name="Mondo S."/>
            <person name="Pangilinan J."/>
            <person name="Riley R."/>
            <person name="LaButti K."/>
            <person name="Andreopoulos B."/>
            <person name="Lipzen A."/>
            <person name="Chen C."/>
            <person name="Yan M."/>
            <person name="Daum C."/>
            <person name="Ng V."/>
            <person name="Clum A."/>
            <person name="Steindorff A."/>
            <person name="Ohm R.A."/>
            <person name="Martin F."/>
            <person name="Silar P."/>
            <person name="Natvig D.O."/>
            <person name="Lalanne C."/>
            <person name="Gautier V."/>
            <person name="Ament-Velasquez S.L."/>
            <person name="Kruys A."/>
            <person name="Hutchinson M.I."/>
            <person name="Powell A.J."/>
            <person name="Barry K."/>
            <person name="Miller A.N."/>
            <person name="Grigoriev I.V."/>
            <person name="Debuchy R."/>
            <person name="Gladieux P."/>
            <person name="Hiltunen Thoren M."/>
            <person name="Johannesson H."/>
        </authorList>
    </citation>
    <scope>NUCLEOTIDE SEQUENCE</scope>
    <source>
        <strain evidence="2">CBS 731.68</strain>
    </source>
</reference>
<dbReference type="Pfam" id="PF17107">
    <property type="entry name" value="SesA"/>
    <property type="match status" value="1"/>
</dbReference>
<gene>
    <name evidence="2" type="ORF">N657DRAFT_630888</name>
</gene>
<name>A0AAN6U6L9_9PEZI</name>
<dbReference type="GeneID" id="87827784"/>
<comment type="caution">
    <text evidence="2">The sequence shown here is derived from an EMBL/GenBank/DDBJ whole genome shotgun (WGS) entry which is preliminary data.</text>
</comment>
<dbReference type="RefSeq" id="XP_062650741.1">
    <property type="nucleotide sequence ID" value="XM_062791015.1"/>
</dbReference>
<dbReference type="Proteomes" id="UP001302602">
    <property type="component" value="Unassembled WGS sequence"/>
</dbReference>
<feature type="domain" description="NACHT-NTPase and P-loop NTPases N-terminal" evidence="1">
    <location>
        <begin position="72"/>
        <end position="153"/>
    </location>
</feature>